<feature type="transmembrane region" description="Helical" evidence="1">
    <location>
        <begin position="15"/>
        <end position="37"/>
    </location>
</feature>
<sequence>MILNVDGSSLGNPGIFVGVCLGMRMVLGFMDLLEIYASITFSMWSYWQFIMGYVLPGSLVFHSCGVILTQKLQSS</sequence>
<dbReference type="Proteomes" id="UP000002051">
    <property type="component" value="Chromosome 8"/>
</dbReference>
<reference evidence="3" key="3">
    <citation type="submission" date="2015-04" db="UniProtKB">
        <authorList>
            <consortium name="EnsemblPlants"/>
        </authorList>
    </citation>
    <scope>IDENTIFICATION</scope>
    <source>
        <strain evidence="3">cv. Jemalong A17</strain>
    </source>
</reference>
<evidence type="ECO:0000313" key="3">
    <source>
        <dbReference type="EnsemblPlants" id="KEH20312"/>
    </source>
</evidence>
<keyword evidence="1" id="KW-0472">Membrane</keyword>
<protein>
    <submittedName>
        <fullName evidence="2">Transmembrane protein, putative</fullName>
    </submittedName>
</protein>
<evidence type="ECO:0000256" key="1">
    <source>
        <dbReference type="SAM" id="Phobius"/>
    </source>
</evidence>
<gene>
    <name evidence="2" type="ordered locus">MTR_8g071190</name>
</gene>
<name>A0A072TSB2_MEDTR</name>
<organism evidence="2 4">
    <name type="scientific">Medicago truncatula</name>
    <name type="common">Barrel medic</name>
    <name type="synonym">Medicago tribuloides</name>
    <dbReference type="NCBI Taxonomy" id="3880"/>
    <lineage>
        <taxon>Eukaryota</taxon>
        <taxon>Viridiplantae</taxon>
        <taxon>Streptophyta</taxon>
        <taxon>Embryophyta</taxon>
        <taxon>Tracheophyta</taxon>
        <taxon>Spermatophyta</taxon>
        <taxon>Magnoliopsida</taxon>
        <taxon>eudicotyledons</taxon>
        <taxon>Gunneridae</taxon>
        <taxon>Pentapetalae</taxon>
        <taxon>rosids</taxon>
        <taxon>fabids</taxon>
        <taxon>Fabales</taxon>
        <taxon>Fabaceae</taxon>
        <taxon>Papilionoideae</taxon>
        <taxon>50 kb inversion clade</taxon>
        <taxon>NPAAA clade</taxon>
        <taxon>Hologalegina</taxon>
        <taxon>IRL clade</taxon>
        <taxon>Trifolieae</taxon>
        <taxon>Medicago</taxon>
    </lineage>
</organism>
<evidence type="ECO:0000313" key="4">
    <source>
        <dbReference type="Proteomes" id="UP000002051"/>
    </source>
</evidence>
<reference evidence="2 4" key="2">
    <citation type="journal article" date="2014" name="BMC Genomics">
        <title>An improved genome release (version Mt4.0) for the model legume Medicago truncatula.</title>
        <authorList>
            <person name="Tang H."/>
            <person name="Krishnakumar V."/>
            <person name="Bidwell S."/>
            <person name="Rosen B."/>
            <person name="Chan A."/>
            <person name="Zhou S."/>
            <person name="Gentzbittel L."/>
            <person name="Childs K.L."/>
            <person name="Yandell M."/>
            <person name="Gundlach H."/>
            <person name="Mayer K.F."/>
            <person name="Schwartz D.C."/>
            <person name="Town C.D."/>
        </authorList>
    </citation>
    <scope>GENOME REANNOTATION</scope>
    <source>
        <strain evidence="2">A17</strain>
        <strain evidence="3 4">cv. Jemalong A17</strain>
    </source>
</reference>
<keyword evidence="1" id="KW-1133">Transmembrane helix</keyword>
<dbReference type="AlphaFoldDB" id="A0A072TSB2"/>
<keyword evidence="1 2" id="KW-0812">Transmembrane</keyword>
<feature type="transmembrane region" description="Helical" evidence="1">
    <location>
        <begin position="49"/>
        <end position="68"/>
    </location>
</feature>
<keyword evidence="4" id="KW-1185">Reference proteome</keyword>
<evidence type="ECO:0000313" key="2">
    <source>
        <dbReference type="EMBL" id="KEH20312.1"/>
    </source>
</evidence>
<proteinExistence type="predicted"/>
<reference evidence="2 4" key="1">
    <citation type="journal article" date="2011" name="Nature">
        <title>The Medicago genome provides insight into the evolution of rhizobial symbioses.</title>
        <authorList>
            <person name="Young N.D."/>
            <person name="Debelle F."/>
            <person name="Oldroyd G.E."/>
            <person name="Geurts R."/>
            <person name="Cannon S.B."/>
            <person name="Udvardi M.K."/>
            <person name="Benedito V.A."/>
            <person name="Mayer K.F."/>
            <person name="Gouzy J."/>
            <person name="Schoof H."/>
            <person name="Van de Peer Y."/>
            <person name="Proost S."/>
            <person name="Cook D.R."/>
            <person name="Meyers B.C."/>
            <person name="Spannagl M."/>
            <person name="Cheung F."/>
            <person name="De Mita S."/>
            <person name="Krishnakumar V."/>
            <person name="Gundlach H."/>
            <person name="Zhou S."/>
            <person name="Mudge J."/>
            <person name="Bharti A.K."/>
            <person name="Murray J.D."/>
            <person name="Naoumkina M.A."/>
            <person name="Rosen B."/>
            <person name="Silverstein K.A."/>
            <person name="Tang H."/>
            <person name="Rombauts S."/>
            <person name="Zhao P.X."/>
            <person name="Zhou P."/>
            <person name="Barbe V."/>
            <person name="Bardou P."/>
            <person name="Bechner M."/>
            <person name="Bellec A."/>
            <person name="Berger A."/>
            <person name="Berges H."/>
            <person name="Bidwell S."/>
            <person name="Bisseling T."/>
            <person name="Choisne N."/>
            <person name="Couloux A."/>
            <person name="Denny R."/>
            <person name="Deshpande S."/>
            <person name="Dai X."/>
            <person name="Doyle J.J."/>
            <person name="Dudez A.M."/>
            <person name="Farmer A.D."/>
            <person name="Fouteau S."/>
            <person name="Franken C."/>
            <person name="Gibelin C."/>
            <person name="Gish J."/>
            <person name="Goldstein S."/>
            <person name="Gonzalez A.J."/>
            <person name="Green P.J."/>
            <person name="Hallab A."/>
            <person name="Hartog M."/>
            <person name="Hua A."/>
            <person name="Humphray S.J."/>
            <person name="Jeong D.H."/>
            <person name="Jing Y."/>
            <person name="Jocker A."/>
            <person name="Kenton S.M."/>
            <person name="Kim D.J."/>
            <person name="Klee K."/>
            <person name="Lai H."/>
            <person name="Lang C."/>
            <person name="Lin S."/>
            <person name="Macmil S.L."/>
            <person name="Magdelenat G."/>
            <person name="Matthews L."/>
            <person name="McCorrison J."/>
            <person name="Monaghan E.L."/>
            <person name="Mun J.H."/>
            <person name="Najar F.Z."/>
            <person name="Nicholson C."/>
            <person name="Noirot C."/>
            <person name="O'Bleness M."/>
            <person name="Paule C.R."/>
            <person name="Poulain J."/>
            <person name="Prion F."/>
            <person name="Qin B."/>
            <person name="Qu C."/>
            <person name="Retzel E.F."/>
            <person name="Riddle C."/>
            <person name="Sallet E."/>
            <person name="Samain S."/>
            <person name="Samson N."/>
            <person name="Sanders I."/>
            <person name="Saurat O."/>
            <person name="Scarpelli C."/>
            <person name="Schiex T."/>
            <person name="Segurens B."/>
            <person name="Severin A.J."/>
            <person name="Sherrier D.J."/>
            <person name="Shi R."/>
            <person name="Sims S."/>
            <person name="Singer S.R."/>
            <person name="Sinharoy S."/>
            <person name="Sterck L."/>
            <person name="Viollet A."/>
            <person name="Wang B.B."/>
            <person name="Wang K."/>
            <person name="Wang M."/>
            <person name="Wang X."/>
            <person name="Warfsmann J."/>
            <person name="Weissenbach J."/>
            <person name="White D.D."/>
            <person name="White J.D."/>
            <person name="Wiley G.B."/>
            <person name="Wincker P."/>
            <person name="Xing Y."/>
            <person name="Yang L."/>
            <person name="Yao Z."/>
            <person name="Ying F."/>
            <person name="Zhai J."/>
            <person name="Zhou L."/>
            <person name="Zuber A."/>
            <person name="Denarie J."/>
            <person name="Dixon R.A."/>
            <person name="May G.D."/>
            <person name="Schwartz D.C."/>
            <person name="Rogers J."/>
            <person name="Quetier F."/>
            <person name="Town C.D."/>
            <person name="Roe B.A."/>
        </authorList>
    </citation>
    <scope>NUCLEOTIDE SEQUENCE [LARGE SCALE GENOMIC DNA]</scope>
    <source>
        <strain evidence="2">A17</strain>
        <strain evidence="3 4">cv. Jemalong A17</strain>
    </source>
</reference>
<dbReference type="HOGENOM" id="CLU_2674901_0_0_1"/>
<accession>A0A072TSB2</accession>
<dbReference type="EMBL" id="CM001224">
    <property type="protein sequence ID" value="KEH20312.1"/>
    <property type="molecule type" value="Genomic_DNA"/>
</dbReference>
<dbReference type="EnsemblPlants" id="KEH20312">
    <property type="protein sequence ID" value="KEH20312"/>
    <property type="gene ID" value="MTR_8g071190"/>
</dbReference>